<evidence type="ECO:0008006" key="6">
    <source>
        <dbReference type="Google" id="ProtNLM"/>
    </source>
</evidence>
<name>A0AAD4QFB5_9AGAM</name>
<dbReference type="AlphaFoldDB" id="A0AAD4QFB5"/>
<feature type="chain" id="PRO_5042118557" description="WW domain-containing protein" evidence="3">
    <location>
        <begin position="20"/>
        <end position="728"/>
    </location>
</feature>
<sequence length="728" mass="81450">MPVFRSGLGLLALVRAIRSIGYTLKSFILRCVLFWPHVLHNFGHIWPLCSQTGLKGAPKTTGGQERPSFPKASGMCEEYSTVYASRDFNRANDSVPRLPLGSGNAEDLHLSSIMVQSSASTGSTHSIADSNRSGTQLPIRLSNNSLTLTHSRATSTQFAGILQDTSEGYRRPEITTSPLSRSQTADDSQRHSTPNPSDPEGFSSPYLVHENARHSGRRLPTSTPVSSSNQAQHQFPFLWQSQVSLRSGPDGKMRSIGLIHPEQVRRYVNKGISLVDSNYRLRPMEVDLPPFSYAKCPGGWVPATHPGGSLYFYNPERRIFTDVYMYDVDLSAEIHAFAALLDKERTEPLPTDDYDLVLDIKVTDDETVWAYYYVDHASKTLFWQDFYECGDSLLRGVRGVREPGHVKLRLESLYWTHWSLYPGGPDWRRFPRDASNELYGALVSSGIDAFASQVLTLPYTVAEIESLRGFIKAADNLGPENPHAITSIAQLLSFYSFHGRRTSHKGRTILVRILSPPLFFFPYIHLRELEKVLTDVEAYWKGFMQKLVSEWTEFVLYSTVMLAANVAFLAIPGVIVVPQNTSPPNAWILPSPAQMASSISLVFSIGSVITGLLLIRRNRNMMTKDPQSALRYLHRKMMPRFGLEPLAIVFSLTYALLMWSVGGFFVALLIFSFQDTTREIWISVGTAAGIVAILIVWCIKNTWDPVEGEEPIDLPYERENLVGNGAEA</sequence>
<proteinExistence type="predicted"/>
<evidence type="ECO:0000256" key="2">
    <source>
        <dbReference type="SAM" id="Phobius"/>
    </source>
</evidence>
<reference evidence="4" key="1">
    <citation type="submission" date="2022-01" db="EMBL/GenBank/DDBJ databases">
        <title>Comparative genomics reveals a dynamic genome evolution in the ectomycorrhizal milk-cap (Lactarius) mushrooms.</title>
        <authorList>
            <consortium name="DOE Joint Genome Institute"/>
            <person name="Lebreton A."/>
            <person name="Tang N."/>
            <person name="Kuo A."/>
            <person name="LaButti K."/>
            <person name="Drula E."/>
            <person name="Barry K."/>
            <person name="Clum A."/>
            <person name="Lipzen A."/>
            <person name="Mousain D."/>
            <person name="Ng V."/>
            <person name="Wang R."/>
            <person name="Wang X."/>
            <person name="Dai Y."/>
            <person name="Henrissat B."/>
            <person name="Grigoriev I.V."/>
            <person name="Guerin-Laguette A."/>
            <person name="Yu F."/>
            <person name="Martin F.M."/>
        </authorList>
    </citation>
    <scope>NUCLEOTIDE SEQUENCE</scope>
    <source>
        <strain evidence="4">QP</strain>
    </source>
</reference>
<keyword evidence="2" id="KW-0472">Membrane</keyword>
<evidence type="ECO:0000313" key="4">
    <source>
        <dbReference type="EMBL" id="KAH8995331.1"/>
    </source>
</evidence>
<keyword evidence="3" id="KW-0732">Signal</keyword>
<feature type="transmembrane region" description="Helical" evidence="2">
    <location>
        <begin position="509"/>
        <end position="526"/>
    </location>
</feature>
<keyword evidence="2" id="KW-0812">Transmembrane</keyword>
<feature type="transmembrane region" description="Helical" evidence="2">
    <location>
        <begin position="680"/>
        <end position="699"/>
    </location>
</feature>
<accession>A0AAD4QFB5</accession>
<feature type="compositionally biased region" description="Polar residues" evidence="1">
    <location>
        <begin position="174"/>
        <end position="195"/>
    </location>
</feature>
<keyword evidence="5" id="KW-1185">Reference proteome</keyword>
<gene>
    <name evidence="4" type="ORF">EDB92DRAFT_196297</name>
</gene>
<protein>
    <recommendedName>
        <fullName evidence="6">WW domain-containing protein</fullName>
    </recommendedName>
</protein>
<comment type="caution">
    <text evidence="4">The sequence shown here is derived from an EMBL/GenBank/DDBJ whole genome shotgun (WGS) entry which is preliminary data.</text>
</comment>
<evidence type="ECO:0000256" key="1">
    <source>
        <dbReference type="SAM" id="MobiDB-lite"/>
    </source>
</evidence>
<evidence type="ECO:0000256" key="3">
    <source>
        <dbReference type="SAM" id="SignalP"/>
    </source>
</evidence>
<evidence type="ECO:0000313" key="5">
    <source>
        <dbReference type="Proteomes" id="UP001201163"/>
    </source>
</evidence>
<organism evidence="4 5">
    <name type="scientific">Lactarius akahatsu</name>
    <dbReference type="NCBI Taxonomy" id="416441"/>
    <lineage>
        <taxon>Eukaryota</taxon>
        <taxon>Fungi</taxon>
        <taxon>Dikarya</taxon>
        <taxon>Basidiomycota</taxon>
        <taxon>Agaricomycotina</taxon>
        <taxon>Agaricomycetes</taxon>
        <taxon>Russulales</taxon>
        <taxon>Russulaceae</taxon>
        <taxon>Lactarius</taxon>
    </lineage>
</organism>
<feature type="transmembrane region" description="Helical" evidence="2">
    <location>
        <begin position="646"/>
        <end position="674"/>
    </location>
</feature>
<dbReference type="Proteomes" id="UP001201163">
    <property type="component" value="Unassembled WGS sequence"/>
</dbReference>
<feature type="transmembrane region" description="Helical" evidence="2">
    <location>
        <begin position="554"/>
        <end position="575"/>
    </location>
</feature>
<feature type="signal peptide" evidence="3">
    <location>
        <begin position="1"/>
        <end position="19"/>
    </location>
</feature>
<keyword evidence="2" id="KW-1133">Transmembrane helix</keyword>
<feature type="region of interest" description="Disordered" evidence="1">
    <location>
        <begin position="159"/>
        <end position="206"/>
    </location>
</feature>
<feature type="transmembrane region" description="Helical" evidence="2">
    <location>
        <begin position="595"/>
        <end position="615"/>
    </location>
</feature>
<dbReference type="EMBL" id="JAKELL010000012">
    <property type="protein sequence ID" value="KAH8995331.1"/>
    <property type="molecule type" value="Genomic_DNA"/>
</dbReference>